<name>A0ABU2J658_9ACTN</name>
<evidence type="ECO:0000313" key="9">
    <source>
        <dbReference type="Proteomes" id="UP001183176"/>
    </source>
</evidence>
<evidence type="ECO:0000313" key="8">
    <source>
        <dbReference type="EMBL" id="MDT0260465.1"/>
    </source>
</evidence>
<evidence type="ECO:0000256" key="6">
    <source>
        <dbReference type="SAM" id="Coils"/>
    </source>
</evidence>
<feature type="transmembrane region" description="Helical" evidence="7">
    <location>
        <begin position="20"/>
        <end position="39"/>
    </location>
</feature>
<feature type="transmembrane region" description="Helical" evidence="7">
    <location>
        <begin position="261"/>
        <end position="283"/>
    </location>
</feature>
<organism evidence="8 9">
    <name type="scientific">Jatrophihabitans lederbergiae</name>
    <dbReference type="NCBI Taxonomy" id="3075547"/>
    <lineage>
        <taxon>Bacteria</taxon>
        <taxon>Bacillati</taxon>
        <taxon>Actinomycetota</taxon>
        <taxon>Actinomycetes</taxon>
        <taxon>Jatrophihabitantales</taxon>
        <taxon>Jatrophihabitantaceae</taxon>
        <taxon>Jatrophihabitans</taxon>
    </lineage>
</organism>
<evidence type="ECO:0000256" key="5">
    <source>
        <dbReference type="ARBA" id="ARBA00023136"/>
    </source>
</evidence>
<keyword evidence="4 7" id="KW-1133">Transmembrane helix</keyword>
<evidence type="ECO:0000256" key="1">
    <source>
        <dbReference type="ARBA" id="ARBA00004651"/>
    </source>
</evidence>
<evidence type="ECO:0000256" key="3">
    <source>
        <dbReference type="ARBA" id="ARBA00022692"/>
    </source>
</evidence>
<keyword evidence="9" id="KW-1185">Reference proteome</keyword>
<comment type="subcellular location">
    <subcellularLocation>
        <location evidence="1">Cell membrane</location>
        <topology evidence="1">Multi-pass membrane protein</topology>
    </subcellularLocation>
</comment>
<keyword evidence="3 7" id="KW-0812">Transmembrane</keyword>
<dbReference type="Pfam" id="PF09678">
    <property type="entry name" value="Caa3_CtaG"/>
    <property type="match status" value="1"/>
</dbReference>
<dbReference type="Proteomes" id="UP001183176">
    <property type="component" value="Unassembled WGS sequence"/>
</dbReference>
<dbReference type="RefSeq" id="WP_311421616.1">
    <property type="nucleotide sequence ID" value="NZ_JAVREH010000003.1"/>
</dbReference>
<keyword evidence="5 7" id="KW-0472">Membrane</keyword>
<feature type="transmembrane region" description="Helical" evidence="7">
    <location>
        <begin position="179"/>
        <end position="199"/>
    </location>
</feature>
<evidence type="ECO:0000256" key="2">
    <source>
        <dbReference type="ARBA" id="ARBA00022475"/>
    </source>
</evidence>
<feature type="transmembrane region" description="Helical" evidence="7">
    <location>
        <begin position="144"/>
        <end position="167"/>
    </location>
</feature>
<reference evidence="9" key="1">
    <citation type="submission" date="2023-07" db="EMBL/GenBank/DDBJ databases">
        <title>30 novel species of actinomycetes from the DSMZ collection.</title>
        <authorList>
            <person name="Nouioui I."/>
        </authorList>
    </citation>
    <scope>NUCLEOTIDE SEQUENCE [LARGE SCALE GENOMIC DNA]</scope>
    <source>
        <strain evidence="9">DSM 44399</strain>
    </source>
</reference>
<gene>
    <name evidence="8" type="ORF">RM423_03565</name>
</gene>
<dbReference type="InterPro" id="IPR019108">
    <property type="entry name" value="Caa3_assmbl_CtaG-rel"/>
</dbReference>
<evidence type="ECO:0000256" key="4">
    <source>
        <dbReference type="ARBA" id="ARBA00022989"/>
    </source>
</evidence>
<dbReference type="EMBL" id="JAVREH010000003">
    <property type="protein sequence ID" value="MDT0260465.1"/>
    <property type="molecule type" value="Genomic_DNA"/>
</dbReference>
<evidence type="ECO:0000256" key="7">
    <source>
        <dbReference type="SAM" id="Phobius"/>
    </source>
</evidence>
<feature type="transmembrane region" description="Helical" evidence="7">
    <location>
        <begin position="97"/>
        <end position="117"/>
    </location>
</feature>
<keyword evidence="6" id="KW-0175">Coiled coil</keyword>
<feature type="coiled-coil region" evidence="6">
    <location>
        <begin position="283"/>
        <end position="310"/>
    </location>
</feature>
<proteinExistence type="predicted"/>
<sequence>MAAVSALSAGAPSTSKMLTTWTVQPVAIILAVAALAWYLRLVRGGNRTAADRTAVNQTAASAESGWPRLRTASFVTGLVLLLLVSCGPAAVYGRTVYWVWVSQCLALLLIVPFPLMCGQPVELSRQAPGAGLVARLIESRLGSVFTSPLVGPALVPVLCVAALFGPVPGWVTEHAGVNWLVQLALVLFGALIVLPLVSVNDRASSIAVGAAVAVGFVELLLDAVPGIVLRLSTKPVSGFFDHRSSSAFAPPWLHDQQLGGAVLWCVAELLDLPFLALVFGRWLRADAREARAADRELDAAEAALAQHRAAGELSAVAEAEQPWFVCDPQLRDRLR</sequence>
<feature type="transmembrane region" description="Helical" evidence="7">
    <location>
        <begin position="206"/>
        <end position="228"/>
    </location>
</feature>
<accession>A0ABU2J658</accession>
<keyword evidence="2" id="KW-1003">Cell membrane</keyword>
<protein>
    <submittedName>
        <fullName evidence="8">Cytochrome c oxidase assembly protein</fullName>
    </submittedName>
</protein>
<feature type="transmembrane region" description="Helical" evidence="7">
    <location>
        <begin position="71"/>
        <end position="91"/>
    </location>
</feature>
<comment type="caution">
    <text evidence="8">The sequence shown here is derived from an EMBL/GenBank/DDBJ whole genome shotgun (WGS) entry which is preliminary data.</text>
</comment>